<dbReference type="KEGG" id="vg:13405370"/>
<protein>
    <submittedName>
        <fullName evidence="1">Uncharacterized protein</fullName>
    </submittedName>
</protein>
<reference evidence="1 2" key="1">
    <citation type="journal article" date="2012" name="J. Virol.">
        <title>Complete Genome Sequences of Two Persicivirga Bacteriophages, P12024S and P12024L.</title>
        <authorList>
            <person name="Kang I."/>
            <person name="Jang H."/>
            <person name="Cho J.C."/>
        </authorList>
    </citation>
    <scope>NUCLEOTIDE SEQUENCE [LARGE SCALE GENOMIC DNA]</scope>
</reference>
<dbReference type="OrthoDB" id="40971at10239"/>
<organism evidence="1 2">
    <name type="scientific">Nonlabens phage P12024L</name>
    <dbReference type="NCBI Taxonomy" id="1168479"/>
    <lineage>
        <taxon>Viruses</taxon>
        <taxon>Duplodnaviria</taxon>
        <taxon>Heunggongvirae</taxon>
        <taxon>Uroviricota</taxon>
        <taxon>Caudoviricetes</taxon>
        <taxon>Inhavirus</taxon>
        <taxon>Inhavirus P12024L</taxon>
    </lineage>
</organism>
<keyword evidence="2" id="KW-1185">Reference proteome</keyword>
<evidence type="ECO:0000313" key="1">
    <source>
        <dbReference type="EMBL" id="AFM54751.1"/>
    </source>
</evidence>
<evidence type="ECO:0000313" key="2">
    <source>
        <dbReference type="Proteomes" id="UP000002819"/>
    </source>
</evidence>
<sequence length="72" mass="8549">MKAKEKAKELYNNYYQHVADGAYPELNAKQCALICVDEILIATRTYSILNNKDRTYHYSKHWQQVKQEINKL</sequence>
<dbReference type="GeneID" id="13405370"/>
<dbReference type="EMBL" id="JQ823123">
    <property type="protein sequence ID" value="AFM54751.1"/>
    <property type="molecule type" value="Genomic_DNA"/>
</dbReference>
<proteinExistence type="predicted"/>
<dbReference type="Proteomes" id="UP000002819">
    <property type="component" value="Segment"/>
</dbReference>
<name>I6R174_9CAUD</name>
<dbReference type="RefSeq" id="YP_006560430.1">
    <property type="nucleotide sequence ID" value="NC_018272.1"/>
</dbReference>
<accession>I6R174</accession>
<gene>
    <name evidence="1" type="ORF">P12024L_31</name>
</gene>